<feature type="compositionally biased region" description="Pro residues" evidence="1">
    <location>
        <begin position="132"/>
        <end position="144"/>
    </location>
</feature>
<evidence type="ECO:0000313" key="3">
    <source>
        <dbReference type="Proteomes" id="UP001311232"/>
    </source>
</evidence>
<dbReference type="EMBL" id="JAHHUM010000203">
    <property type="protein sequence ID" value="KAK5622093.1"/>
    <property type="molecule type" value="Genomic_DNA"/>
</dbReference>
<feature type="compositionally biased region" description="Pro residues" evidence="1">
    <location>
        <begin position="1"/>
        <end position="10"/>
    </location>
</feature>
<comment type="caution">
    <text evidence="2">The sequence shown here is derived from an EMBL/GenBank/DDBJ whole genome shotgun (WGS) entry which is preliminary data.</text>
</comment>
<reference evidence="2 3" key="1">
    <citation type="submission" date="2021-06" db="EMBL/GenBank/DDBJ databases">
        <authorList>
            <person name="Palmer J.M."/>
        </authorList>
    </citation>
    <scope>NUCLEOTIDE SEQUENCE [LARGE SCALE GENOMIC DNA]</scope>
    <source>
        <strain evidence="2 3">MEX-2019</strain>
        <tissue evidence="2">Muscle</tissue>
    </source>
</reference>
<keyword evidence="3" id="KW-1185">Reference proteome</keyword>
<feature type="compositionally biased region" description="Polar residues" evidence="1">
    <location>
        <begin position="19"/>
        <end position="31"/>
    </location>
</feature>
<proteinExistence type="predicted"/>
<protein>
    <submittedName>
        <fullName evidence="2">Uncharacterized protein</fullName>
    </submittedName>
</protein>
<accession>A0AAV9SLX6</accession>
<evidence type="ECO:0000313" key="2">
    <source>
        <dbReference type="EMBL" id="KAK5622093.1"/>
    </source>
</evidence>
<sequence>MQTPPTPLPQTEPGLASGTGIQTRNQNQNPLMHQRPPGRCRMPEHAPAQNPGDIPDWTQSPPGPARTPAWGRHFPGTQSPQAHPRSAQEQPGHHASNLCMPVQAPQKHRMQPPDDAPESHQSPTLVGAPAPGARPPRDPSPGTPQRPQTQKPPRIRWAVLAIVRLPGMYDGICKAINTQTEMLRELNRRLDVILTQDRRQVAVRGLRGEMG</sequence>
<feature type="region of interest" description="Disordered" evidence="1">
    <location>
        <begin position="1"/>
        <end position="154"/>
    </location>
</feature>
<evidence type="ECO:0000256" key="1">
    <source>
        <dbReference type="SAM" id="MobiDB-lite"/>
    </source>
</evidence>
<name>A0AAV9SLX6_9TELE</name>
<feature type="compositionally biased region" description="Low complexity" evidence="1">
    <location>
        <begin position="145"/>
        <end position="154"/>
    </location>
</feature>
<dbReference type="AlphaFoldDB" id="A0AAV9SLX6"/>
<dbReference type="Proteomes" id="UP001311232">
    <property type="component" value="Unassembled WGS sequence"/>
</dbReference>
<organism evidence="2 3">
    <name type="scientific">Crenichthys baileyi</name>
    <name type="common">White River springfish</name>
    <dbReference type="NCBI Taxonomy" id="28760"/>
    <lineage>
        <taxon>Eukaryota</taxon>
        <taxon>Metazoa</taxon>
        <taxon>Chordata</taxon>
        <taxon>Craniata</taxon>
        <taxon>Vertebrata</taxon>
        <taxon>Euteleostomi</taxon>
        <taxon>Actinopterygii</taxon>
        <taxon>Neopterygii</taxon>
        <taxon>Teleostei</taxon>
        <taxon>Neoteleostei</taxon>
        <taxon>Acanthomorphata</taxon>
        <taxon>Ovalentaria</taxon>
        <taxon>Atherinomorphae</taxon>
        <taxon>Cyprinodontiformes</taxon>
        <taxon>Goodeidae</taxon>
        <taxon>Crenichthys</taxon>
    </lineage>
</organism>
<gene>
    <name evidence="2" type="ORF">CRENBAI_010554</name>
</gene>